<sequence>MTDAELDAVLLPARVMVDQLLQSLAASSDVTEPSSTLRQILGEQSAQAAKLHRIFAEVHGAKEALKLRAPRPAQRRPGDERGFQALGAMLATKLEVEQEAAAREALAKRRAPHATVAAHNELAAAAEAHVRGKVARAGRPA</sequence>
<dbReference type="EMBL" id="JAGTXO010000020">
    <property type="protein sequence ID" value="KAG8462567.1"/>
    <property type="molecule type" value="Genomic_DNA"/>
</dbReference>
<comment type="caution">
    <text evidence="1">The sequence shown here is derived from an EMBL/GenBank/DDBJ whole genome shotgun (WGS) entry which is preliminary data.</text>
</comment>
<evidence type="ECO:0000313" key="2">
    <source>
        <dbReference type="Proteomes" id="UP000751190"/>
    </source>
</evidence>
<accession>A0A8J5XEY4</accession>
<keyword evidence="2" id="KW-1185">Reference proteome</keyword>
<reference evidence="1" key="1">
    <citation type="submission" date="2021-05" db="EMBL/GenBank/DDBJ databases">
        <title>The genome of the haptophyte Pavlova lutheri (Diacronema luteri, Pavlovales) - a model for lipid biosynthesis in eukaryotic algae.</title>
        <authorList>
            <person name="Hulatt C.J."/>
            <person name="Posewitz M.C."/>
        </authorList>
    </citation>
    <scope>NUCLEOTIDE SEQUENCE</scope>
    <source>
        <strain evidence="1">NIVA-4/92</strain>
    </source>
</reference>
<name>A0A8J5XEY4_DIALT</name>
<protein>
    <submittedName>
        <fullName evidence="1">Uncharacterized protein</fullName>
    </submittedName>
</protein>
<organism evidence="1 2">
    <name type="scientific">Diacronema lutheri</name>
    <name type="common">Unicellular marine alga</name>
    <name type="synonym">Monochrysis lutheri</name>
    <dbReference type="NCBI Taxonomy" id="2081491"/>
    <lineage>
        <taxon>Eukaryota</taxon>
        <taxon>Haptista</taxon>
        <taxon>Haptophyta</taxon>
        <taxon>Pavlovophyceae</taxon>
        <taxon>Pavlovales</taxon>
        <taxon>Pavlovaceae</taxon>
        <taxon>Diacronema</taxon>
    </lineage>
</organism>
<dbReference type="AlphaFoldDB" id="A0A8J5XEY4"/>
<evidence type="ECO:0000313" key="1">
    <source>
        <dbReference type="EMBL" id="KAG8462567.1"/>
    </source>
</evidence>
<dbReference type="Proteomes" id="UP000751190">
    <property type="component" value="Unassembled WGS sequence"/>
</dbReference>
<gene>
    <name evidence="1" type="ORF">KFE25_010392</name>
</gene>
<proteinExistence type="predicted"/>